<evidence type="ECO:0000313" key="4">
    <source>
        <dbReference type="EMBL" id="KAF4971234.1"/>
    </source>
</evidence>
<keyword evidence="2" id="KW-0560">Oxidoreductase</keyword>
<gene>
    <name evidence="4" type="ORF">FZEAL_9902</name>
</gene>
<dbReference type="OrthoDB" id="1274115at2759"/>
<dbReference type="PRINTS" id="PR01397">
    <property type="entry name" value="DHBDHDRGNASE"/>
</dbReference>
<dbReference type="GO" id="GO:0008667">
    <property type="term" value="F:2,3-dihydro-2,3-dihydroxybenzoate dehydrogenase activity"/>
    <property type="evidence" value="ECO:0007669"/>
    <property type="project" value="InterPro"/>
</dbReference>
<organism evidence="4 5">
    <name type="scientific">Fusarium zealandicum</name>
    <dbReference type="NCBI Taxonomy" id="1053134"/>
    <lineage>
        <taxon>Eukaryota</taxon>
        <taxon>Fungi</taxon>
        <taxon>Dikarya</taxon>
        <taxon>Ascomycota</taxon>
        <taxon>Pezizomycotina</taxon>
        <taxon>Sordariomycetes</taxon>
        <taxon>Hypocreomycetidae</taxon>
        <taxon>Hypocreales</taxon>
        <taxon>Nectriaceae</taxon>
        <taxon>Fusarium</taxon>
        <taxon>Fusarium staphyleae species complex</taxon>
    </lineage>
</organism>
<evidence type="ECO:0000256" key="1">
    <source>
        <dbReference type="ARBA" id="ARBA00006484"/>
    </source>
</evidence>
<keyword evidence="5" id="KW-1185">Reference proteome</keyword>
<dbReference type="Gene3D" id="3.40.50.720">
    <property type="entry name" value="NAD(P)-binding Rossmann-like Domain"/>
    <property type="match status" value="1"/>
</dbReference>
<dbReference type="InterPro" id="IPR003560">
    <property type="entry name" value="DHB_DH"/>
</dbReference>
<evidence type="ECO:0000256" key="3">
    <source>
        <dbReference type="SAM" id="MobiDB-lite"/>
    </source>
</evidence>
<feature type="region of interest" description="Disordered" evidence="3">
    <location>
        <begin position="158"/>
        <end position="214"/>
    </location>
</feature>
<dbReference type="InterPro" id="IPR051911">
    <property type="entry name" value="SDR_oxidoreductase"/>
</dbReference>
<name>A0A8H4U823_9HYPO</name>
<comment type="caution">
    <text evidence="4">The sequence shown here is derived from an EMBL/GenBank/DDBJ whole genome shotgun (WGS) entry which is preliminary data.</text>
</comment>
<dbReference type="PANTHER" id="PTHR43976:SF16">
    <property type="entry name" value="SHORT-CHAIN DEHYDROGENASE_REDUCTASE FAMILY PROTEIN"/>
    <property type="match status" value="1"/>
</dbReference>
<reference evidence="4" key="2">
    <citation type="submission" date="2020-05" db="EMBL/GenBank/DDBJ databases">
        <authorList>
            <person name="Kim H.-S."/>
            <person name="Proctor R.H."/>
            <person name="Brown D.W."/>
        </authorList>
    </citation>
    <scope>NUCLEOTIDE SEQUENCE</scope>
    <source>
        <strain evidence="4">NRRL 22465</strain>
    </source>
</reference>
<reference evidence="4" key="1">
    <citation type="journal article" date="2020" name="BMC Genomics">
        <title>Correction to: Identification and distribution of gene clusters required for synthesis of sphingolipid metabolism inhibitors in diverse species of the filamentous fungus Fusarium.</title>
        <authorList>
            <person name="Kim H.S."/>
            <person name="Lohmar J.M."/>
            <person name="Busman M."/>
            <person name="Brown D.W."/>
            <person name="Naumann T.A."/>
            <person name="Divon H.H."/>
            <person name="Lysoe E."/>
            <person name="Uhlig S."/>
            <person name="Proctor R.H."/>
        </authorList>
    </citation>
    <scope>NUCLEOTIDE SEQUENCE</scope>
    <source>
        <strain evidence="4">NRRL 22465</strain>
    </source>
</reference>
<dbReference type="InterPro" id="IPR002347">
    <property type="entry name" value="SDR_fam"/>
</dbReference>
<dbReference type="GO" id="GO:0019290">
    <property type="term" value="P:siderophore biosynthetic process"/>
    <property type="evidence" value="ECO:0007669"/>
    <property type="project" value="InterPro"/>
</dbReference>
<sequence>MSSSPVWFISAASSGFGHETALQALKRGHRVIATARNPSRIQDLADAGAHTLAFDVTAPLSAIEAIAKDVFAKHGRVDYLVNAAGFILEGAVEEMSPEEAYDSFNTNVFGTINMVKAYLPGMRAQDIGSNGRRSTIATFGSIGVHILPGRVTQRGAGTLFHHRNGGGAGILSHQLPQPGGQGDDKAANRGVRRRGDADGEDEEGAGDDRRQAAG</sequence>
<dbReference type="PANTHER" id="PTHR43976">
    <property type="entry name" value="SHORT CHAIN DEHYDROGENASE"/>
    <property type="match status" value="1"/>
</dbReference>
<feature type="compositionally biased region" description="Basic and acidic residues" evidence="3">
    <location>
        <begin position="182"/>
        <end position="197"/>
    </location>
</feature>
<dbReference type="Pfam" id="PF00106">
    <property type="entry name" value="adh_short"/>
    <property type="match status" value="1"/>
</dbReference>
<dbReference type="InterPro" id="IPR036291">
    <property type="entry name" value="NAD(P)-bd_dom_sf"/>
</dbReference>
<protein>
    <recommendedName>
        <fullName evidence="6">Oxidoreductase</fullName>
    </recommendedName>
</protein>
<evidence type="ECO:0008006" key="6">
    <source>
        <dbReference type="Google" id="ProtNLM"/>
    </source>
</evidence>
<dbReference type="AlphaFoldDB" id="A0A8H4U823"/>
<accession>A0A8H4U823</accession>
<dbReference type="Proteomes" id="UP000635477">
    <property type="component" value="Unassembled WGS sequence"/>
</dbReference>
<evidence type="ECO:0000256" key="2">
    <source>
        <dbReference type="ARBA" id="ARBA00023002"/>
    </source>
</evidence>
<comment type="similarity">
    <text evidence="1">Belongs to the short-chain dehydrogenases/reductases (SDR) family.</text>
</comment>
<evidence type="ECO:0000313" key="5">
    <source>
        <dbReference type="Proteomes" id="UP000635477"/>
    </source>
</evidence>
<dbReference type="EMBL" id="JABEYC010000981">
    <property type="protein sequence ID" value="KAF4971234.1"/>
    <property type="molecule type" value="Genomic_DNA"/>
</dbReference>
<proteinExistence type="inferred from homology"/>
<dbReference type="SUPFAM" id="SSF51735">
    <property type="entry name" value="NAD(P)-binding Rossmann-fold domains"/>
    <property type="match status" value="1"/>
</dbReference>